<proteinExistence type="predicted"/>
<organism evidence="1 2">
    <name type="scientific">Vespula pensylvanica</name>
    <name type="common">Western yellow jacket</name>
    <name type="synonym">Wasp</name>
    <dbReference type="NCBI Taxonomy" id="30213"/>
    <lineage>
        <taxon>Eukaryota</taxon>
        <taxon>Metazoa</taxon>
        <taxon>Ecdysozoa</taxon>
        <taxon>Arthropoda</taxon>
        <taxon>Hexapoda</taxon>
        <taxon>Insecta</taxon>
        <taxon>Pterygota</taxon>
        <taxon>Neoptera</taxon>
        <taxon>Endopterygota</taxon>
        <taxon>Hymenoptera</taxon>
        <taxon>Apocrita</taxon>
        <taxon>Aculeata</taxon>
        <taxon>Vespoidea</taxon>
        <taxon>Vespidae</taxon>
        <taxon>Vespinae</taxon>
        <taxon>Vespula</taxon>
    </lineage>
</organism>
<sequence>MARMREDEIRKRSVVARHYRSGRITLQLCEAVKPWSRKKRRKTKQEWVGGSSLETVYENGPPGASCCGGKFFARKLERTFVYHFKSKQQSKKKLHEHGYMEKCLEENLRKVREIERSPFAGSNFVRA</sequence>
<dbReference type="AlphaFoldDB" id="A0A834PGP4"/>
<dbReference type="Proteomes" id="UP000600918">
    <property type="component" value="Unassembled WGS sequence"/>
</dbReference>
<reference evidence="1" key="1">
    <citation type="journal article" date="2020" name="G3 (Bethesda)">
        <title>High-Quality Assemblies for Three Invasive Social Wasps from the &lt;i&gt;Vespula&lt;/i&gt; Genus.</title>
        <authorList>
            <person name="Harrop T.W.R."/>
            <person name="Guhlin J."/>
            <person name="McLaughlin G.M."/>
            <person name="Permina E."/>
            <person name="Stockwell P."/>
            <person name="Gilligan J."/>
            <person name="Le Lec M.F."/>
            <person name="Gruber M.A.M."/>
            <person name="Quinn O."/>
            <person name="Lovegrove M."/>
            <person name="Duncan E.J."/>
            <person name="Remnant E.J."/>
            <person name="Van Eeckhoven J."/>
            <person name="Graham B."/>
            <person name="Knapp R.A."/>
            <person name="Langford K.W."/>
            <person name="Kronenberg Z."/>
            <person name="Press M.O."/>
            <person name="Eacker S.M."/>
            <person name="Wilson-Rankin E.E."/>
            <person name="Purcell J."/>
            <person name="Lester P.J."/>
            <person name="Dearden P.K."/>
        </authorList>
    </citation>
    <scope>NUCLEOTIDE SEQUENCE</scope>
    <source>
        <strain evidence="1">Volc-1</strain>
    </source>
</reference>
<evidence type="ECO:0000313" key="2">
    <source>
        <dbReference type="Proteomes" id="UP000600918"/>
    </source>
</evidence>
<evidence type="ECO:0000313" key="1">
    <source>
        <dbReference type="EMBL" id="KAF7439432.1"/>
    </source>
</evidence>
<name>A0A834PGP4_VESPE</name>
<gene>
    <name evidence="1" type="ORF">H0235_001823</name>
</gene>
<protein>
    <submittedName>
        <fullName evidence="1">Uncharacterized protein</fullName>
    </submittedName>
</protein>
<dbReference type="EMBL" id="JACSDY010000001">
    <property type="protein sequence ID" value="KAF7439432.1"/>
    <property type="molecule type" value="Genomic_DNA"/>
</dbReference>
<comment type="caution">
    <text evidence="1">The sequence shown here is derived from an EMBL/GenBank/DDBJ whole genome shotgun (WGS) entry which is preliminary data.</text>
</comment>
<keyword evidence="2" id="KW-1185">Reference proteome</keyword>
<accession>A0A834PGP4</accession>